<evidence type="ECO:0000256" key="1">
    <source>
        <dbReference type="ARBA" id="ARBA00008142"/>
    </source>
</evidence>
<dbReference type="HOGENOM" id="CLU_685652_0_0_1"/>
<dbReference type="PROSITE" id="PS51374">
    <property type="entry name" value="NDPK_LIKE"/>
    <property type="match status" value="1"/>
</dbReference>
<dbReference type="SMART" id="SM00562">
    <property type="entry name" value="NDK"/>
    <property type="match status" value="1"/>
</dbReference>
<proteinExistence type="evidence at transcript level"/>
<dbReference type="FlyBase" id="FBgn0039809">
    <property type="gene designation" value="CG15547"/>
</dbReference>
<evidence type="ECO:0000313" key="5">
    <source>
        <dbReference type="EMBL" id="AAN71044.1"/>
    </source>
</evidence>
<evidence type="ECO:0000313" key="6">
    <source>
        <dbReference type="FlyBase" id="FBgn0039809"/>
    </source>
</evidence>
<dbReference type="Pfam" id="PF00334">
    <property type="entry name" value="NDK"/>
    <property type="match status" value="1"/>
</dbReference>
<dbReference type="VEuPathDB" id="VectorBase:FBgn0039809"/>
<dbReference type="InterPro" id="IPR034907">
    <property type="entry name" value="NDK-like_dom"/>
</dbReference>
<feature type="compositionally biased region" description="Acidic residues" evidence="3">
    <location>
        <begin position="324"/>
        <end position="343"/>
    </location>
</feature>
<dbReference type="ExpressionAtlas" id="Q8IHE4">
    <property type="expression patterns" value="baseline and differential"/>
</dbReference>
<feature type="region of interest" description="Disordered" evidence="3">
    <location>
        <begin position="229"/>
        <end position="270"/>
    </location>
</feature>
<evidence type="ECO:0000256" key="3">
    <source>
        <dbReference type="SAM" id="MobiDB-lite"/>
    </source>
</evidence>
<reference evidence="5" key="1">
    <citation type="submission" date="2002-11" db="EMBL/GenBank/DDBJ databases">
        <authorList>
            <person name="Stapleton M."/>
            <person name="Brokstein P."/>
            <person name="Hong L."/>
            <person name="Agbayani A."/>
            <person name="Carlson J."/>
            <person name="Champe M."/>
            <person name="Chavez C."/>
            <person name="Dorsett V."/>
            <person name="Dresnek D."/>
            <person name="Farfan D."/>
            <person name="Frise E."/>
            <person name="George R."/>
            <person name="Gonzalez M."/>
            <person name="Guarin H."/>
            <person name="Kronmiller B."/>
            <person name="Li P."/>
            <person name="Liao G."/>
            <person name="Miranda A."/>
            <person name="Mungall C.J."/>
            <person name="Nunoo J."/>
            <person name="Pacleb J."/>
            <person name="Paragas V."/>
            <person name="Park S."/>
            <person name="Patel S."/>
            <person name="Phouanenavong S."/>
            <person name="Wan K."/>
            <person name="Yu C."/>
            <person name="Lewis S.E."/>
            <person name="Rubin G.M."/>
            <person name="Celniker S."/>
        </authorList>
    </citation>
    <scope>NUCLEOTIDE SEQUENCE</scope>
</reference>
<evidence type="ECO:0000256" key="2">
    <source>
        <dbReference type="PROSITE-ProRule" id="PRU00706"/>
    </source>
</evidence>
<evidence type="ECO:0000259" key="4">
    <source>
        <dbReference type="SMART" id="SM00562"/>
    </source>
</evidence>
<dbReference type="EMBL" id="BT001288">
    <property type="protein sequence ID" value="AAN71044.1"/>
    <property type="molecule type" value="mRNA"/>
</dbReference>
<dbReference type="AGR" id="FB:FBgn0039809"/>
<dbReference type="OrthoDB" id="1729737at2759"/>
<dbReference type="PANTHER" id="PTHR46161:SF1">
    <property type="entry name" value="NUCLEOSIDE DIPHOSPHATE KINASE HOMOLOG 5"/>
    <property type="match status" value="1"/>
</dbReference>
<comment type="similarity">
    <text evidence="1 2">Belongs to the NDK family.</text>
</comment>
<protein>
    <submittedName>
        <fullName evidence="5">AT09308p</fullName>
    </submittedName>
</protein>
<dbReference type="SUPFAM" id="SSF54919">
    <property type="entry name" value="Nucleoside diphosphate kinase, NDK"/>
    <property type="match status" value="1"/>
</dbReference>
<comment type="caution">
    <text evidence="2">Lacks conserved residue(s) required for the propagation of feature annotation.</text>
</comment>
<dbReference type="Bgee" id="FBgn0039809">
    <property type="expression patterns" value="Expressed in midgut large flat cell (Drosophila) in digestive tract and 80 other cell types or tissues"/>
</dbReference>
<feature type="region of interest" description="Disordered" evidence="3">
    <location>
        <begin position="324"/>
        <end position="424"/>
    </location>
</feature>
<feature type="domain" description="Nucleoside diphosphate kinase-like" evidence="4">
    <location>
        <begin position="36"/>
        <end position="158"/>
    </location>
</feature>
<sequence length="424" mass="47127">NIDLINHTENLNRHSSTLLKIPNSPWNSIYFLADMFENSLFIIKPDYLHKRRPVLLKLLAEGFQIQGNRRIAFSPETAAEFYADYADEKGFMLEVILLSKGVSEAFIVTKENAVQELLNIMICYFGSASDLERNIHVTKNSYSVAREINFIFPNYIHEPHQMFDHNNFCNRPMLKPLLEEIYDIMQNTDCSQENWKVRVSDYLVRSNPKMPEISNQCQQRPDVAIQDKSQQTTMTYAPKPSARAAQPGVKKTQSSSAPLSTTSPHSSMLLSSSSCVTCGGFERSQPGISDLDLNKRVEPHDEEPVCVDEEILWKEVIVYEEIQPEAEEQESKEDLHDLEEEGVGESGGSDAESDRSVHEAPPPPAQDDESEEGDAAAGEPGETAPAPEVAPPAQEATAAPEVPAVAEEHPHAAEAPAEEAPPGE</sequence>
<dbReference type="Gene3D" id="3.30.70.141">
    <property type="entry name" value="Nucleoside diphosphate kinase-like domain"/>
    <property type="match status" value="1"/>
</dbReference>
<dbReference type="PANTHER" id="PTHR46161">
    <property type="entry name" value="NUCLEOSIDE DIPHOSPHATE KINASE"/>
    <property type="match status" value="1"/>
</dbReference>
<gene>
    <name evidence="5 6" type="ORF">CG15547</name>
</gene>
<feature type="compositionally biased region" description="Low complexity" evidence="3">
    <location>
        <begin position="413"/>
        <end position="424"/>
    </location>
</feature>
<dbReference type="InterPro" id="IPR036850">
    <property type="entry name" value="NDK-like_dom_sf"/>
</dbReference>
<name>Q8IHE4_DROME</name>
<accession>Q8IHE4</accession>
<feature type="non-terminal residue" evidence="5">
    <location>
        <position position="1"/>
    </location>
</feature>
<feature type="compositionally biased region" description="Low complexity" evidence="3">
    <location>
        <begin position="258"/>
        <end position="270"/>
    </location>
</feature>
<feature type="compositionally biased region" description="Low complexity" evidence="3">
    <location>
        <begin position="375"/>
        <end position="405"/>
    </location>
</feature>
<organism evidence="5">
    <name type="scientific">Drosophila melanogaster</name>
    <name type="common">Fruit fly</name>
    <dbReference type="NCBI Taxonomy" id="7227"/>
    <lineage>
        <taxon>Eukaryota</taxon>
        <taxon>Metazoa</taxon>
        <taxon>Ecdysozoa</taxon>
        <taxon>Arthropoda</taxon>
        <taxon>Hexapoda</taxon>
        <taxon>Insecta</taxon>
        <taxon>Pterygota</taxon>
        <taxon>Neoptera</taxon>
        <taxon>Endopterygota</taxon>
        <taxon>Diptera</taxon>
        <taxon>Brachycera</taxon>
        <taxon>Muscomorpha</taxon>
        <taxon>Ephydroidea</taxon>
        <taxon>Drosophilidae</taxon>
        <taxon>Drosophila</taxon>
        <taxon>Sophophora</taxon>
    </lineage>
</organism>
<dbReference type="AlphaFoldDB" id="Q8IHE4"/>